<dbReference type="KEGG" id="hro:HELRODRAFT_193326"/>
<reference evidence="7" key="1">
    <citation type="submission" date="2012-12" db="EMBL/GenBank/DDBJ databases">
        <authorList>
            <person name="Hellsten U."/>
            <person name="Grimwood J."/>
            <person name="Chapman J.A."/>
            <person name="Shapiro H."/>
            <person name="Aerts A."/>
            <person name="Otillar R.P."/>
            <person name="Terry A.Y."/>
            <person name="Boore J.L."/>
            <person name="Simakov O."/>
            <person name="Marletaz F."/>
            <person name="Cho S.-J."/>
            <person name="Edsinger-Gonzales E."/>
            <person name="Havlak P."/>
            <person name="Kuo D.-H."/>
            <person name="Larsson T."/>
            <person name="Lv J."/>
            <person name="Arendt D."/>
            <person name="Savage R."/>
            <person name="Osoegawa K."/>
            <person name="de Jong P."/>
            <person name="Lindberg D.R."/>
            <person name="Seaver E.C."/>
            <person name="Weisblat D.A."/>
            <person name="Putnam N.H."/>
            <person name="Grigoriev I.V."/>
            <person name="Rokhsar D.S."/>
        </authorList>
    </citation>
    <scope>NUCLEOTIDE SEQUENCE</scope>
</reference>
<dbReference type="PANTHER" id="PTHR21331:SF2">
    <property type="entry name" value="BRCA1-ASSOCIATED ATM ACTIVATOR 1"/>
    <property type="match status" value="1"/>
</dbReference>
<comment type="similarity">
    <text evidence="3">Belongs to the BRAT1 family.</text>
</comment>
<evidence type="ECO:0000313" key="5">
    <source>
        <dbReference type="EMBL" id="ESN97262.1"/>
    </source>
</evidence>
<feature type="region of interest" description="Disordered" evidence="4">
    <location>
        <begin position="1017"/>
        <end position="1044"/>
    </location>
</feature>
<feature type="compositionally biased region" description="Low complexity" evidence="4">
    <location>
        <begin position="443"/>
        <end position="480"/>
    </location>
</feature>
<evidence type="ECO:0000256" key="1">
    <source>
        <dbReference type="ARBA" id="ARBA00004496"/>
    </source>
</evidence>
<comment type="subcellular location">
    <subcellularLocation>
        <location evidence="1">Cytoplasm</location>
    </subcellularLocation>
</comment>
<dbReference type="InParanoid" id="T1FUW1"/>
<gene>
    <name evidence="6" type="primary">20212607</name>
    <name evidence="5" type="ORF">HELRODRAFT_193326</name>
</gene>
<dbReference type="InterPro" id="IPR038904">
    <property type="entry name" value="BRAT1"/>
</dbReference>
<name>T1FUW1_HELRO</name>
<feature type="region of interest" description="Disordered" evidence="4">
    <location>
        <begin position="959"/>
        <end position="981"/>
    </location>
</feature>
<organism evidence="6 7">
    <name type="scientific">Helobdella robusta</name>
    <name type="common">Californian leech</name>
    <dbReference type="NCBI Taxonomy" id="6412"/>
    <lineage>
        <taxon>Eukaryota</taxon>
        <taxon>Metazoa</taxon>
        <taxon>Spiralia</taxon>
        <taxon>Lophotrochozoa</taxon>
        <taxon>Annelida</taxon>
        <taxon>Clitellata</taxon>
        <taxon>Hirudinea</taxon>
        <taxon>Rhynchobdellida</taxon>
        <taxon>Glossiphoniidae</taxon>
        <taxon>Helobdella</taxon>
    </lineage>
</organism>
<dbReference type="OrthoDB" id="10057956at2759"/>
<dbReference type="InterPro" id="IPR011989">
    <property type="entry name" value="ARM-like"/>
</dbReference>
<dbReference type="PANTHER" id="PTHR21331">
    <property type="entry name" value="BRCA1-ASSOCIATED ATM ACTIVATOR 1"/>
    <property type="match status" value="1"/>
</dbReference>
<dbReference type="Proteomes" id="UP000015101">
    <property type="component" value="Unassembled WGS sequence"/>
</dbReference>
<accession>T1FUW1</accession>
<dbReference type="GO" id="GO:0005737">
    <property type="term" value="C:cytoplasm"/>
    <property type="evidence" value="ECO:0007669"/>
    <property type="project" value="UniProtKB-SubCell"/>
</dbReference>
<reference evidence="6" key="3">
    <citation type="submission" date="2015-06" db="UniProtKB">
        <authorList>
            <consortium name="EnsemblMetazoa"/>
        </authorList>
    </citation>
    <scope>IDENTIFICATION</scope>
</reference>
<proteinExistence type="inferred from homology"/>
<dbReference type="HOGENOM" id="CLU_292100_0_0_1"/>
<dbReference type="EMBL" id="AMQM01006412">
    <property type="status" value="NOT_ANNOTATED_CDS"/>
    <property type="molecule type" value="Genomic_DNA"/>
</dbReference>
<dbReference type="GO" id="GO:0008283">
    <property type="term" value="P:cell population proliferation"/>
    <property type="evidence" value="ECO:0007669"/>
    <property type="project" value="InterPro"/>
</dbReference>
<dbReference type="InterPro" id="IPR016024">
    <property type="entry name" value="ARM-type_fold"/>
</dbReference>
<dbReference type="CTD" id="20212607"/>
<dbReference type="GO" id="GO:0006974">
    <property type="term" value="P:DNA damage response"/>
    <property type="evidence" value="ECO:0000318"/>
    <property type="project" value="GO_Central"/>
</dbReference>
<evidence type="ECO:0000256" key="2">
    <source>
        <dbReference type="ARBA" id="ARBA00022490"/>
    </source>
</evidence>
<dbReference type="AlphaFoldDB" id="T1FUW1"/>
<dbReference type="EnsemblMetazoa" id="HelroT193326">
    <property type="protein sequence ID" value="HelroP193326"/>
    <property type="gene ID" value="HelroG193326"/>
</dbReference>
<keyword evidence="7" id="KW-1185">Reference proteome</keyword>
<feature type="region of interest" description="Disordered" evidence="4">
    <location>
        <begin position="417"/>
        <end position="544"/>
    </location>
</feature>
<feature type="compositionally biased region" description="Low complexity" evidence="4">
    <location>
        <begin position="525"/>
        <end position="544"/>
    </location>
</feature>
<sequence>MSGSKLLDLVKLLLNNHLPKDDTLLQNLLTILPNYFLTRRDVADEIIDVFKYLDPDQMVKNLQPSIISFLLQLLGQSCETFDKCIVLFKADRHFVRRQAAQLLKQYIPILISSSGDKTNKANNDRLLESLLAHINSGLVTGVSGYSDVQAAMELLDIIYDCPNSKDNLILQKFNFCSASLEVIKNMKPENIDDIFNYLDITVKSPQPEQDTLQLIIKLITQLINNDDGGESRSGDDGDIHHIHTHVNFGGFREGIGRRNTNGCGRKDEDGGSGRKHKAMILCSWLLKRSDFGQYIDLQHYLLSPLTTLMAKAATTLAAQKRLFSRCNNNNNSNKNNNINNNNNTSNDNNNKYSERNNICVKINTNNNENDGGNISSDAVLACLRLTSNAIKKFNHLELIMTLCTNFINIFFANDEMKNNSSSSPSSDSPPPPSSPHIPKKKTSSSSTPLFTSSSSRPPRFSSSSQLPVTSSSSSQPISSELPPPSSSSPSFPLISPSSLRACKSSLSRPPPLSFSSSSSPPPQQQLPVSSLSSQPPVASSSSPQPQQLNLKHLLASLDVLCGTFECERTCFKNELNLYSRARDTIASLLQRYSRDQRVVYKSLLCLEKILIALSLTIIHETIHYNKFKYNNNNNNSNNNNNNNIDDDIVISGADVITGDIKIILIQLLGSDIWDLRDSVISFVGQLFASDFVPLSLTMTSFQLHKLLECSLNDEEEYVRSSGLKALAILIDRILRTMTKMCLRSHEIDKNFDKSAGHDYIVTLVEKVARTSLADEEAVVRRSAVALISEYVLMSMTHSDRIKPSDSNQDTSDLVASKPPMSDLHIQLITRLLKVLSNDLDWEVKVSVLNFLKSLLCYHFSTPMNRNFEVTVGVQELQKVHPIDPIINSILVSIIGSLDDCDSIVEAKSKEVLGAFHEYSVADMIPPRIKATLDEAFSLILRRRTNLEAKVCEKVIEQAKKKPTTESNNNNNNMDANDDNDNSFRVNSLLEDALRSLESPEEQRLRRNKQLVAVAMFNDDDDNDHDDGWSTDGDEDDFTSLDCYN</sequence>
<evidence type="ECO:0000256" key="4">
    <source>
        <dbReference type="SAM" id="MobiDB-lite"/>
    </source>
</evidence>
<dbReference type="GeneID" id="20212607"/>
<evidence type="ECO:0000313" key="6">
    <source>
        <dbReference type="EnsemblMetazoa" id="HelroP193326"/>
    </source>
</evidence>
<reference evidence="5 7" key="2">
    <citation type="journal article" date="2013" name="Nature">
        <title>Insights into bilaterian evolution from three spiralian genomes.</title>
        <authorList>
            <person name="Simakov O."/>
            <person name="Marletaz F."/>
            <person name="Cho S.J."/>
            <person name="Edsinger-Gonzales E."/>
            <person name="Havlak P."/>
            <person name="Hellsten U."/>
            <person name="Kuo D.H."/>
            <person name="Larsson T."/>
            <person name="Lv J."/>
            <person name="Arendt D."/>
            <person name="Savage R."/>
            <person name="Osoegawa K."/>
            <person name="de Jong P."/>
            <person name="Grimwood J."/>
            <person name="Chapman J.A."/>
            <person name="Shapiro H."/>
            <person name="Aerts A."/>
            <person name="Otillar R.P."/>
            <person name="Terry A.Y."/>
            <person name="Boore J.L."/>
            <person name="Grigoriev I.V."/>
            <person name="Lindberg D.R."/>
            <person name="Seaver E.C."/>
            <person name="Weisblat D.A."/>
            <person name="Putnam N.H."/>
            <person name="Rokhsar D.S."/>
        </authorList>
    </citation>
    <scope>NUCLEOTIDE SEQUENCE</scope>
</reference>
<dbReference type="GO" id="GO:0005634">
    <property type="term" value="C:nucleus"/>
    <property type="evidence" value="ECO:0000318"/>
    <property type="project" value="GO_Central"/>
</dbReference>
<evidence type="ECO:0000313" key="7">
    <source>
        <dbReference type="Proteomes" id="UP000015101"/>
    </source>
</evidence>
<dbReference type="EMBL" id="KB097417">
    <property type="protein sequence ID" value="ESN97262.1"/>
    <property type="molecule type" value="Genomic_DNA"/>
</dbReference>
<feature type="compositionally biased region" description="Low complexity" evidence="4">
    <location>
        <begin position="487"/>
        <end position="518"/>
    </location>
</feature>
<dbReference type="SUPFAM" id="SSF48371">
    <property type="entry name" value="ARM repeat"/>
    <property type="match status" value="2"/>
</dbReference>
<evidence type="ECO:0000256" key="3">
    <source>
        <dbReference type="ARBA" id="ARBA00061308"/>
    </source>
</evidence>
<dbReference type="Gene3D" id="1.25.10.10">
    <property type="entry name" value="Leucine-rich Repeat Variant"/>
    <property type="match status" value="1"/>
</dbReference>
<protein>
    <submittedName>
        <fullName evidence="5 6">Uncharacterized protein</fullName>
    </submittedName>
</protein>
<dbReference type="RefSeq" id="XP_009024739.1">
    <property type="nucleotide sequence ID" value="XM_009026491.1"/>
</dbReference>
<dbReference type="STRING" id="6412.T1FUW1"/>
<feature type="region of interest" description="Disordered" evidence="4">
    <location>
        <begin position="327"/>
        <end position="352"/>
    </location>
</feature>
<keyword evidence="2" id="KW-0963">Cytoplasm</keyword>